<gene>
    <name evidence="15" type="primary">narI</name>
    <name evidence="15" type="ORF">KAK11_21520</name>
</gene>
<name>A0ABS5E3D3_9BURK</name>
<dbReference type="PANTHER" id="PTHR30598">
    <property type="entry name" value="NITRATE REDUCTASE PRIVATE CHAPERONE, REDOX ENZYME MATURATION PROTEIN REMP FAMILY"/>
    <property type="match status" value="1"/>
</dbReference>
<dbReference type="RefSeq" id="WP_210811675.1">
    <property type="nucleotide sequence ID" value="NZ_JAGQDG010000013.1"/>
</dbReference>
<evidence type="ECO:0000256" key="7">
    <source>
        <dbReference type="ARBA" id="ARBA00022982"/>
    </source>
</evidence>
<keyword evidence="6" id="KW-0479">Metal-binding</keyword>
<dbReference type="InterPro" id="IPR003816">
    <property type="entry name" value="Nitrate_red_gam"/>
</dbReference>
<keyword evidence="3" id="KW-1003">Cell membrane</keyword>
<dbReference type="EMBL" id="JAGQDG010000013">
    <property type="protein sequence ID" value="MBQ0937916.1"/>
    <property type="molecule type" value="Genomic_DNA"/>
</dbReference>
<keyword evidence="4" id="KW-0349">Heme</keyword>
<evidence type="ECO:0000256" key="13">
    <source>
        <dbReference type="SAM" id="Phobius"/>
    </source>
</evidence>
<dbReference type="EC" id="1.7.99.4" evidence="15"/>
<comment type="caution">
    <text evidence="15">The sequence shown here is derived from an EMBL/GenBank/DDBJ whole genome shotgun (WGS) entry which is preliminary data.</text>
</comment>
<evidence type="ECO:0000256" key="11">
    <source>
        <dbReference type="ARBA" id="ARBA00023063"/>
    </source>
</evidence>
<dbReference type="SUPFAM" id="SSF103501">
    <property type="entry name" value="Respiratory nitrate reductase 1 gamma chain"/>
    <property type="match status" value="1"/>
</dbReference>
<dbReference type="Proteomes" id="UP000672097">
    <property type="component" value="Unassembled WGS sequence"/>
</dbReference>
<protein>
    <submittedName>
        <fullName evidence="15">Respiratory nitrate reductase subunit gamma</fullName>
        <ecNumber evidence="15">1.7.99.4</ecNumber>
    </submittedName>
</protein>
<organism evidence="15 16">
    <name type="scientific">Ideonella paludis</name>
    <dbReference type="NCBI Taxonomy" id="1233411"/>
    <lineage>
        <taxon>Bacteria</taxon>
        <taxon>Pseudomonadati</taxon>
        <taxon>Pseudomonadota</taxon>
        <taxon>Betaproteobacteria</taxon>
        <taxon>Burkholderiales</taxon>
        <taxon>Sphaerotilaceae</taxon>
        <taxon>Ideonella</taxon>
    </lineage>
</organism>
<dbReference type="Gene3D" id="1.20.950.20">
    <property type="entry name" value="Transmembrane di-heme cytochromes, Chain C"/>
    <property type="match status" value="1"/>
</dbReference>
<keyword evidence="7" id="KW-0249">Electron transport</keyword>
<evidence type="ECO:0000259" key="14">
    <source>
        <dbReference type="Pfam" id="PF02665"/>
    </source>
</evidence>
<evidence type="ECO:0000256" key="12">
    <source>
        <dbReference type="ARBA" id="ARBA00023136"/>
    </source>
</evidence>
<dbReference type="Pfam" id="PF02665">
    <property type="entry name" value="Nitrate_red_gam"/>
    <property type="match status" value="1"/>
</dbReference>
<keyword evidence="8 13" id="KW-1133">Transmembrane helix</keyword>
<dbReference type="PANTHER" id="PTHR30598:SF3">
    <property type="entry name" value="RESPIRATORY NITRATE REDUCTASE 1 GAMMA CHAIN"/>
    <property type="match status" value="1"/>
</dbReference>
<dbReference type="InterPro" id="IPR023234">
    <property type="entry name" value="NarG-like_domain"/>
</dbReference>
<evidence type="ECO:0000313" key="16">
    <source>
        <dbReference type="Proteomes" id="UP000672097"/>
    </source>
</evidence>
<evidence type="ECO:0000256" key="9">
    <source>
        <dbReference type="ARBA" id="ARBA00023002"/>
    </source>
</evidence>
<dbReference type="NCBIfam" id="TIGR00351">
    <property type="entry name" value="narI"/>
    <property type="match status" value="1"/>
</dbReference>
<comment type="subcellular location">
    <subcellularLocation>
        <location evidence="1">Cell membrane</location>
        <topology evidence="1">Multi-pass membrane protein</topology>
    </subcellularLocation>
</comment>
<reference evidence="15 16" key="1">
    <citation type="submission" date="2021-04" db="EMBL/GenBank/DDBJ databases">
        <title>The genome sequence of type strain Ideonella paludis KCTC 32238.</title>
        <authorList>
            <person name="Liu Y."/>
        </authorList>
    </citation>
    <scope>NUCLEOTIDE SEQUENCE [LARGE SCALE GENOMIC DNA]</scope>
    <source>
        <strain evidence="15 16">KCTC 32238</strain>
    </source>
</reference>
<feature type="transmembrane region" description="Helical" evidence="13">
    <location>
        <begin position="195"/>
        <end position="223"/>
    </location>
</feature>
<evidence type="ECO:0000256" key="6">
    <source>
        <dbReference type="ARBA" id="ARBA00022723"/>
    </source>
</evidence>
<feature type="transmembrane region" description="Helical" evidence="13">
    <location>
        <begin position="137"/>
        <end position="156"/>
    </location>
</feature>
<dbReference type="InterPro" id="IPR036197">
    <property type="entry name" value="NarG-like_sf"/>
</dbReference>
<keyword evidence="16" id="KW-1185">Reference proteome</keyword>
<feature type="transmembrane region" description="Helical" evidence="13">
    <location>
        <begin position="14"/>
        <end position="33"/>
    </location>
</feature>
<dbReference type="InterPro" id="IPR051936">
    <property type="entry name" value="Heme-iron_electron_transfer"/>
</dbReference>
<proteinExistence type="predicted"/>
<keyword evidence="11" id="KW-0534">Nitrate assimilation</keyword>
<evidence type="ECO:0000256" key="8">
    <source>
        <dbReference type="ARBA" id="ARBA00022989"/>
    </source>
</evidence>
<dbReference type="GO" id="GO:0016491">
    <property type="term" value="F:oxidoreductase activity"/>
    <property type="evidence" value="ECO:0007669"/>
    <property type="project" value="UniProtKB-KW"/>
</dbReference>
<keyword evidence="9 15" id="KW-0560">Oxidoreductase</keyword>
<feature type="domain" description="NarG-like" evidence="14">
    <location>
        <begin position="13"/>
        <end position="232"/>
    </location>
</feature>
<keyword evidence="10" id="KW-0408">Iron</keyword>
<evidence type="ECO:0000256" key="3">
    <source>
        <dbReference type="ARBA" id="ARBA00022475"/>
    </source>
</evidence>
<evidence type="ECO:0000256" key="2">
    <source>
        <dbReference type="ARBA" id="ARBA00022448"/>
    </source>
</evidence>
<evidence type="ECO:0000313" key="15">
    <source>
        <dbReference type="EMBL" id="MBQ0937916.1"/>
    </source>
</evidence>
<evidence type="ECO:0000256" key="4">
    <source>
        <dbReference type="ARBA" id="ARBA00022617"/>
    </source>
</evidence>
<keyword evidence="12 13" id="KW-0472">Membrane</keyword>
<evidence type="ECO:0000256" key="5">
    <source>
        <dbReference type="ARBA" id="ARBA00022692"/>
    </source>
</evidence>
<sequence length="247" mass="28328">MNSHSDLSLYLHDFFFTVYPYICLAVFFMGSLARFDRDQYTWKSDSSQLLRHGLLRWGSNLFHLGILFLFVGHSVGMLTPHALYESFMTPAQKQMLAIVAGGVAGAVCFVGLSMLLWRRLFDPRIRLTSHRTDIAILLILWVQLTLGLVTLPFSLAHADGSVMLILADWAQRIVTFRPQAANLIELAWPYKVHMVLGMTIFFLFPFSRLVHVWSGLASVAYLWRPRQLVRSRRLNLPPSHNTPQRQL</sequence>
<keyword evidence="5 13" id="KW-0812">Transmembrane</keyword>
<accession>A0ABS5E3D3</accession>
<feature type="transmembrane region" description="Helical" evidence="13">
    <location>
        <begin position="95"/>
        <end position="117"/>
    </location>
</feature>
<keyword evidence="2" id="KW-0813">Transport</keyword>
<feature type="transmembrane region" description="Helical" evidence="13">
    <location>
        <begin position="54"/>
        <end position="75"/>
    </location>
</feature>
<evidence type="ECO:0000256" key="1">
    <source>
        <dbReference type="ARBA" id="ARBA00004651"/>
    </source>
</evidence>
<evidence type="ECO:0000256" key="10">
    <source>
        <dbReference type="ARBA" id="ARBA00023004"/>
    </source>
</evidence>